<reference evidence="2 3" key="1">
    <citation type="submission" date="2019-04" db="EMBL/GenBank/DDBJ databases">
        <title>Phreatobacter aquaticus sp. nov.</title>
        <authorList>
            <person name="Choi A."/>
            <person name="Baek K."/>
        </authorList>
    </citation>
    <scope>NUCLEOTIDE SEQUENCE [LARGE SCALE GENOMIC DNA]</scope>
    <source>
        <strain evidence="2 3">NMCR1094</strain>
    </source>
</reference>
<gene>
    <name evidence="2" type="ORF">E8L99_21680</name>
</gene>
<sequence>MPPTPDNPKGYFESRKLQRFHDLVLADLGSAWDDWRAIEAPRRQGPGVGDLFARAVELLNSEFLHSHGFVLKDPRVCRFPGLWLDVFKACSVLPLVVLAYRHPLEVAGSLARRDGMTLEKALLIWLRHVLDAERFSRGKRRSALDMNEVMADWRTAMGRVGVQLGIDWSPAIATDADAVDAFIDENLRTIRASSGADTVPAPLLALALETYAAMGELCAAPDDGAVMAALDAVAARFDSFTAEVGRGSRTTVAEEVAIDAEAARVAALAGPRPAGMIADPTNRRLTLVSRLNADRLAWLTEVVEEMARTLAVQQGQLAQLAGSIGDHEAPDRKPLAFLEPMSQHAASMEATLSGLSISVAETSSSLDRVTAVLEELRLGQDVTLREASVQREMLIDAWTETGDRLSGLVAAVGPSQARLLADQGLAIRQAVEQALAAVLAQSAGQEGRIAELVARAKGLFDNAERRIDAGDRAIAHLATPWSEISGRLAASARALAASDAIVARLTGETDVLRRDRDAIADQLKAADIGLANAIAEAERHRSERETCEAALLDVLERHAVLGRRCEELERRAIEAERQPRWIGLMSRFRGGVKE</sequence>
<evidence type="ECO:0000313" key="2">
    <source>
        <dbReference type="EMBL" id="QCK88186.1"/>
    </source>
</evidence>
<evidence type="ECO:0000313" key="3">
    <source>
        <dbReference type="Proteomes" id="UP000298588"/>
    </source>
</evidence>
<keyword evidence="3" id="KW-1185">Reference proteome</keyword>
<dbReference type="OrthoDB" id="7210452at2"/>
<name>A0A4D7QRH5_9HYPH</name>
<dbReference type="RefSeq" id="WP_137101514.1">
    <property type="nucleotide sequence ID" value="NZ_CP039865.1"/>
</dbReference>
<keyword evidence="1" id="KW-0175">Coiled coil</keyword>
<dbReference type="InterPro" id="IPR027417">
    <property type="entry name" value="P-loop_NTPase"/>
</dbReference>
<proteinExistence type="predicted"/>
<dbReference type="Proteomes" id="UP000298588">
    <property type="component" value="Chromosome"/>
</dbReference>
<dbReference type="AlphaFoldDB" id="A0A4D7QRH5"/>
<protein>
    <submittedName>
        <fullName evidence="2">Uncharacterized protein</fullName>
    </submittedName>
</protein>
<evidence type="ECO:0000256" key="1">
    <source>
        <dbReference type="SAM" id="Coils"/>
    </source>
</evidence>
<dbReference type="KEGG" id="paqt:E8L99_21680"/>
<feature type="coiled-coil region" evidence="1">
    <location>
        <begin position="530"/>
        <end position="578"/>
    </location>
</feature>
<dbReference type="SUPFAM" id="SSF52540">
    <property type="entry name" value="P-loop containing nucleoside triphosphate hydrolases"/>
    <property type="match status" value="1"/>
</dbReference>
<accession>A0A4D7QRH5</accession>
<organism evidence="2 3">
    <name type="scientific">Phreatobacter aquaticus</name>
    <dbReference type="NCBI Taxonomy" id="2570229"/>
    <lineage>
        <taxon>Bacteria</taxon>
        <taxon>Pseudomonadati</taxon>
        <taxon>Pseudomonadota</taxon>
        <taxon>Alphaproteobacteria</taxon>
        <taxon>Hyphomicrobiales</taxon>
        <taxon>Phreatobacteraceae</taxon>
        <taxon>Phreatobacter</taxon>
    </lineage>
</organism>
<dbReference type="Gene3D" id="3.40.50.300">
    <property type="entry name" value="P-loop containing nucleotide triphosphate hydrolases"/>
    <property type="match status" value="1"/>
</dbReference>
<dbReference type="EMBL" id="CP039865">
    <property type="protein sequence ID" value="QCK88186.1"/>
    <property type="molecule type" value="Genomic_DNA"/>
</dbReference>